<evidence type="ECO:0000313" key="3">
    <source>
        <dbReference type="EMBL" id="MDT8758064.1"/>
    </source>
</evidence>
<accession>A0ABU3N2H1</accession>
<feature type="compositionally biased region" description="Gly residues" evidence="1">
    <location>
        <begin position="136"/>
        <end position="151"/>
    </location>
</feature>
<feature type="domain" description="DUF559" evidence="2">
    <location>
        <begin position="3"/>
        <end position="107"/>
    </location>
</feature>
<gene>
    <name evidence="3" type="ORF">MZO42_05085</name>
</gene>
<evidence type="ECO:0000259" key="2">
    <source>
        <dbReference type="Pfam" id="PF04480"/>
    </source>
</evidence>
<protein>
    <submittedName>
        <fullName evidence="3">DUF559 domain-containing protein</fullName>
    </submittedName>
</protein>
<dbReference type="PANTHER" id="PTHR38590">
    <property type="entry name" value="BLL0828 PROTEIN"/>
    <property type="match status" value="1"/>
</dbReference>
<comment type="caution">
    <text evidence="3">The sequence shown here is derived from an EMBL/GenBank/DDBJ whole genome shotgun (WGS) entry which is preliminary data.</text>
</comment>
<proteinExistence type="predicted"/>
<dbReference type="Gene3D" id="3.40.960.10">
    <property type="entry name" value="VSR Endonuclease"/>
    <property type="match status" value="1"/>
</dbReference>
<sequence>MEDANRARELRNNPTDVEQRLWQVLSARKVGGVRFNRQVRVKPYICDFVARTPRLIIEVDGGQHADSEADMARTRYLESKGYRVLRFWNNDVLGNLEGVAAEIERVLAALPSPNPSRKRKGSALGEPSISSLPFRGAGGVGGGPDGAGTPK</sequence>
<dbReference type="InterPro" id="IPR011335">
    <property type="entry name" value="Restrct_endonuc-II-like"/>
</dbReference>
<evidence type="ECO:0000256" key="1">
    <source>
        <dbReference type="SAM" id="MobiDB-lite"/>
    </source>
</evidence>
<organism evidence="3">
    <name type="scientific">Sphingomonas psychrotolerans</name>
    <dbReference type="NCBI Taxonomy" id="1327635"/>
    <lineage>
        <taxon>Bacteria</taxon>
        <taxon>Pseudomonadati</taxon>
        <taxon>Pseudomonadota</taxon>
        <taxon>Alphaproteobacteria</taxon>
        <taxon>Sphingomonadales</taxon>
        <taxon>Sphingomonadaceae</taxon>
        <taxon>Sphingomonas</taxon>
    </lineage>
</organism>
<feature type="region of interest" description="Disordered" evidence="1">
    <location>
        <begin position="110"/>
        <end position="151"/>
    </location>
</feature>
<dbReference type="Pfam" id="PF04480">
    <property type="entry name" value="DUF559"/>
    <property type="match status" value="1"/>
</dbReference>
<dbReference type="EMBL" id="JALMLT010000001">
    <property type="protein sequence ID" value="MDT8758064.1"/>
    <property type="molecule type" value="Genomic_DNA"/>
</dbReference>
<reference evidence="3" key="1">
    <citation type="submission" date="2022-04" db="EMBL/GenBank/DDBJ databases">
        <title>Tomato heritable bacteria conferring resistance against bacterial wilt.</title>
        <authorList>
            <person name="Yin J."/>
        </authorList>
    </citation>
    <scope>NUCLEOTIDE SEQUENCE</scope>
    <source>
        <strain evidence="3">Cra20</strain>
    </source>
</reference>
<dbReference type="InterPro" id="IPR047216">
    <property type="entry name" value="Endonuclease_DUF559_bact"/>
</dbReference>
<dbReference type="SUPFAM" id="SSF52980">
    <property type="entry name" value="Restriction endonuclease-like"/>
    <property type="match status" value="1"/>
</dbReference>
<dbReference type="PANTHER" id="PTHR38590:SF1">
    <property type="entry name" value="BLL0828 PROTEIN"/>
    <property type="match status" value="1"/>
</dbReference>
<name>A0ABU3N2H1_9SPHN</name>
<dbReference type="InterPro" id="IPR007569">
    <property type="entry name" value="DUF559"/>
</dbReference>
<dbReference type="CDD" id="cd01038">
    <property type="entry name" value="Endonuclease_DUF559"/>
    <property type="match status" value="1"/>
</dbReference>